<evidence type="ECO:0000256" key="2">
    <source>
        <dbReference type="SAM" id="SignalP"/>
    </source>
</evidence>
<feature type="transmembrane region" description="Helical" evidence="1">
    <location>
        <begin position="276"/>
        <end position="294"/>
    </location>
</feature>
<dbReference type="EMBL" id="HBFX01017069">
    <property type="protein sequence ID" value="CAD8955766.1"/>
    <property type="molecule type" value="Transcribed_RNA"/>
</dbReference>
<feature type="transmembrane region" description="Helical" evidence="1">
    <location>
        <begin position="252"/>
        <end position="270"/>
    </location>
</feature>
<keyword evidence="1" id="KW-0812">Transmembrane</keyword>
<keyword evidence="1" id="KW-0472">Membrane</keyword>
<dbReference type="PROSITE" id="PS51257">
    <property type="entry name" value="PROKAR_LIPOPROTEIN"/>
    <property type="match status" value="1"/>
</dbReference>
<feature type="transmembrane region" description="Helical" evidence="1">
    <location>
        <begin position="128"/>
        <end position="146"/>
    </location>
</feature>
<feature type="chain" id="PRO_5030159744" evidence="2">
    <location>
        <begin position="23"/>
        <end position="313"/>
    </location>
</feature>
<proteinExistence type="predicted"/>
<evidence type="ECO:0000256" key="1">
    <source>
        <dbReference type="SAM" id="Phobius"/>
    </source>
</evidence>
<gene>
    <name evidence="3" type="ORF">HAND00432_LOCUS10304</name>
</gene>
<dbReference type="AlphaFoldDB" id="A0A6T8G3W4"/>
<keyword evidence="1" id="KW-1133">Transmembrane helix</keyword>
<keyword evidence="2" id="KW-0732">Signal</keyword>
<name>A0A6T8G3W4_HEMAN</name>
<accession>A0A6T8G3W4</accession>
<evidence type="ECO:0000313" key="3">
    <source>
        <dbReference type="EMBL" id="CAD8955766.1"/>
    </source>
</evidence>
<feature type="signal peptide" evidence="2">
    <location>
        <begin position="1"/>
        <end position="22"/>
    </location>
</feature>
<feature type="transmembrane region" description="Helical" evidence="1">
    <location>
        <begin position="183"/>
        <end position="202"/>
    </location>
</feature>
<reference evidence="3" key="1">
    <citation type="submission" date="2021-01" db="EMBL/GenBank/DDBJ databases">
        <authorList>
            <person name="Corre E."/>
            <person name="Pelletier E."/>
            <person name="Niang G."/>
            <person name="Scheremetjew M."/>
            <person name="Finn R."/>
            <person name="Kale V."/>
            <person name="Holt S."/>
            <person name="Cochrane G."/>
            <person name="Meng A."/>
            <person name="Brown T."/>
            <person name="Cohen L."/>
        </authorList>
    </citation>
    <scope>NUCLEOTIDE SEQUENCE</scope>
    <source>
        <strain evidence="3">CCMP644</strain>
    </source>
</reference>
<sequence>MSTWGRTLVALLLLAGCLSVEGEHNGWGSWADKWAGRGDAVGAHPVQHWLHGMMRTLGSRAIPSDGEGAGKGRMLAGNATGNATQGGGVDMHKVAWGDKIKFSEQDFNDAVGTYIEDHRDDVKQTVSAIIWGGFFVLVATAIFLYGEIRLVMVTRESDALIVAGKPEAEEFTKRKESRWTERLWCMGGGAALMFAALTLALLKVCALISDLLATMHFEFEGCIALVVFGSFTITLIWGMFLAGLCWCCTRPWTAGVLLVLSLLGNCAVDTEEEVSVFVWIVFSALVGYVWYTWGEQLADEKPKRDPERETLLP</sequence>
<feature type="transmembrane region" description="Helical" evidence="1">
    <location>
        <begin position="222"/>
        <end position="245"/>
    </location>
</feature>
<organism evidence="3">
    <name type="scientific">Hemiselmis andersenii</name>
    <name type="common">Cryptophyte alga</name>
    <dbReference type="NCBI Taxonomy" id="464988"/>
    <lineage>
        <taxon>Eukaryota</taxon>
        <taxon>Cryptophyceae</taxon>
        <taxon>Cryptomonadales</taxon>
        <taxon>Hemiselmidaceae</taxon>
        <taxon>Hemiselmis</taxon>
    </lineage>
</organism>
<protein>
    <submittedName>
        <fullName evidence="3">Uncharacterized protein</fullName>
    </submittedName>
</protein>